<evidence type="ECO:0000259" key="5">
    <source>
        <dbReference type="Pfam" id="PF17135"/>
    </source>
</evidence>
<evidence type="ECO:0000256" key="1">
    <source>
        <dbReference type="ARBA" id="ARBA00006815"/>
    </source>
</evidence>
<evidence type="ECO:0000313" key="9">
    <source>
        <dbReference type="Proteomes" id="UP000269499"/>
    </source>
</evidence>
<dbReference type="InterPro" id="IPR036227">
    <property type="entry name" value="Ribosomal_uL15/eL18_sf"/>
</dbReference>
<dbReference type="PANTHER" id="PTHR10934:SF2">
    <property type="entry name" value="LARGE RIBOSOMAL SUBUNIT PROTEIN EL18"/>
    <property type="match status" value="1"/>
</dbReference>
<evidence type="ECO:0000313" key="8">
    <source>
        <dbReference type="Proteomes" id="UP000268446"/>
    </source>
</evidence>
<reference evidence="8 9" key="1">
    <citation type="submission" date="2018-06" db="EMBL/GenBank/DDBJ databases">
        <title>Extensive metabolic versatility and redundancy in microbially diverse, dynamic hydrothermal sediments.</title>
        <authorList>
            <person name="Dombrowski N."/>
            <person name="Teske A."/>
            <person name="Baker B.J."/>
        </authorList>
    </citation>
    <scope>NUCLEOTIDE SEQUENCE [LARGE SCALE GENOMIC DNA]</scope>
    <source>
        <strain evidence="7">B20_G2</strain>
        <strain evidence="6">B29_G17</strain>
    </source>
</reference>
<accession>A0A497EYG6</accession>
<dbReference type="InterPro" id="IPR022947">
    <property type="entry name" value="Ribosomal_eL18_arc"/>
</dbReference>
<dbReference type="InterPro" id="IPR001196">
    <property type="entry name" value="Ribosomal_uL15_CS"/>
</dbReference>
<comment type="similarity">
    <text evidence="1 4">Belongs to the eukaryotic ribosomal protein eL18 family.</text>
</comment>
<dbReference type="HAMAP" id="MF_00329">
    <property type="entry name" value="Ribosomal_eL18"/>
    <property type="match status" value="1"/>
</dbReference>
<evidence type="ECO:0000313" key="6">
    <source>
        <dbReference type="EMBL" id="RLE52236.1"/>
    </source>
</evidence>
<dbReference type="Proteomes" id="UP000268446">
    <property type="component" value="Unassembled WGS sequence"/>
</dbReference>
<dbReference type="GO" id="GO:0006412">
    <property type="term" value="P:translation"/>
    <property type="evidence" value="ECO:0007669"/>
    <property type="project" value="UniProtKB-UniRule"/>
</dbReference>
<dbReference type="GO" id="GO:0003735">
    <property type="term" value="F:structural constituent of ribosome"/>
    <property type="evidence" value="ECO:0007669"/>
    <property type="project" value="InterPro"/>
</dbReference>
<dbReference type="EMBL" id="QMQZ01000006">
    <property type="protein sequence ID" value="RLE52236.1"/>
    <property type="molecule type" value="Genomic_DNA"/>
</dbReference>
<dbReference type="SUPFAM" id="SSF52080">
    <property type="entry name" value="Ribosomal proteins L15p and L18e"/>
    <property type="match status" value="1"/>
</dbReference>
<gene>
    <name evidence="4" type="primary">rpl18e</name>
    <name evidence="6" type="ORF">DRJ20_00475</name>
    <name evidence="7" type="ORF">DRJ26_00365</name>
</gene>
<dbReference type="Pfam" id="PF17135">
    <property type="entry name" value="Ribosomal_L18"/>
    <property type="match status" value="1"/>
</dbReference>
<dbReference type="InterPro" id="IPR000039">
    <property type="entry name" value="Ribosomal_eL18"/>
</dbReference>
<comment type="caution">
    <text evidence="6">The sequence shown here is derived from an EMBL/GenBank/DDBJ whole genome shotgun (WGS) entry which is preliminary data.</text>
</comment>
<evidence type="ECO:0000256" key="3">
    <source>
        <dbReference type="ARBA" id="ARBA00023274"/>
    </source>
</evidence>
<sequence length="120" mass="13308">MKRTGPTDVQVRKLMRFLRKASRTYNVEIWRDIAERLNAPRRRRVEVNVSRIQRYTKAGDIVVVPGKVLGAGSIDHPVTVAALSFSQKAVEKIRSAGGECISIAELVVKVPRGSNVKILG</sequence>
<dbReference type="NCBIfam" id="NF003079">
    <property type="entry name" value="PRK04005.1"/>
    <property type="match status" value="1"/>
</dbReference>
<dbReference type="PANTHER" id="PTHR10934">
    <property type="entry name" value="60S RIBOSOMAL PROTEIN L18"/>
    <property type="match status" value="1"/>
</dbReference>
<dbReference type="Proteomes" id="UP000269499">
    <property type="component" value="Unassembled WGS sequence"/>
</dbReference>
<keyword evidence="3 4" id="KW-0687">Ribonucleoprotein</keyword>
<name>A0A497EYG6_9CREN</name>
<dbReference type="PROSITE" id="PS00475">
    <property type="entry name" value="RIBOSOMAL_L15"/>
    <property type="match status" value="1"/>
</dbReference>
<proteinExistence type="inferred from homology"/>
<dbReference type="GO" id="GO:0003723">
    <property type="term" value="F:RNA binding"/>
    <property type="evidence" value="ECO:0007669"/>
    <property type="project" value="TreeGrafter"/>
</dbReference>
<protein>
    <recommendedName>
        <fullName evidence="4">Large ribosomal subunit protein eL18</fullName>
    </recommendedName>
</protein>
<dbReference type="InterPro" id="IPR021131">
    <property type="entry name" value="Ribosomal_uL15/eL18"/>
</dbReference>
<keyword evidence="2 4" id="KW-0689">Ribosomal protein</keyword>
<feature type="domain" description="Large ribosomal subunit protein uL15/eL18" evidence="5">
    <location>
        <begin position="12"/>
        <end position="119"/>
    </location>
</feature>
<dbReference type="EMBL" id="QMRA01000003">
    <property type="protein sequence ID" value="RLE55745.1"/>
    <property type="molecule type" value="Genomic_DNA"/>
</dbReference>
<dbReference type="GO" id="GO:0022625">
    <property type="term" value="C:cytosolic large ribosomal subunit"/>
    <property type="evidence" value="ECO:0007669"/>
    <property type="project" value="TreeGrafter"/>
</dbReference>
<evidence type="ECO:0000313" key="7">
    <source>
        <dbReference type="EMBL" id="RLE55745.1"/>
    </source>
</evidence>
<evidence type="ECO:0000256" key="2">
    <source>
        <dbReference type="ARBA" id="ARBA00022980"/>
    </source>
</evidence>
<dbReference type="AlphaFoldDB" id="A0A497EYG6"/>
<dbReference type="Gene3D" id="3.100.10.10">
    <property type="match status" value="1"/>
</dbReference>
<evidence type="ECO:0000256" key="4">
    <source>
        <dbReference type="HAMAP-Rule" id="MF_00329"/>
    </source>
</evidence>
<organism evidence="6 8">
    <name type="scientific">Thermoproteota archaeon</name>
    <dbReference type="NCBI Taxonomy" id="2056631"/>
    <lineage>
        <taxon>Archaea</taxon>
        <taxon>Thermoproteota</taxon>
    </lineage>
</organism>